<dbReference type="InParanoid" id="A0A165EKR4"/>
<evidence type="ECO:0000313" key="3">
    <source>
        <dbReference type="Proteomes" id="UP000076842"/>
    </source>
</evidence>
<evidence type="ECO:0000259" key="1">
    <source>
        <dbReference type="Pfam" id="PF12937"/>
    </source>
</evidence>
<feature type="domain" description="F-box" evidence="1">
    <location>
        <begin position="118"/>
        <end position="180"/>
    </location>
</feature>
<dbReference type="Gene3D" id="3.80.10.10">
    <property type="entry name" value="Ribonuclease Inhibitor"/>
    <property type="match status" value="1"/>
</dbReference>
<dbReference type="OrthoDB" id="3221235at2759"/>
<gene>
    <name evidence="2" type="ORF">CALCODRAFT_361017</name>
</gene>
<name>A0A165EKR4_9BASI</name>
<dbReference type="Proteomes" id="UP000076842">
    <property type="component" value="Unassembled WGS sequence"/>
</dbReference>
<protein>
    <recommendedName>
        <fullName evidence="1">F-box domain-containing protein</fullName>
    </recommendedName>
</protein>
<dbReference type="AlphaFoldDB" id="A0A165EKR4"/>
<dbReference type="Pfam" id="PF12937">
    <property type="entry name" value="F-box-like"/>
    <property type="match status" value="1"/>
</dbReference>
<dbReference type="STRING" id="1353952.A0A165EKR4"/>
<keyword evidence="3" id="KW-1185">Reference proteome</keyword>
<evidence type="ECO:0000313" key="2">
    <source>
        <dbReference type="EMBL" id="KZT55068.1"/>
    </source>
</evidence>
<proteinExistence type="predicted"/>
<dbReference type="Gene3D" id="1.20.1280.50">
    <property type="match status" value="1"/>
</dbReference>
<accession>A0A165EKR4</accession>
<reference evidence="2 3" key="1">
    <citation type="journal article" date="2016" name="Mol. Biol. Evol.">
        <title>Comparative Genomics of Early-Diverging Mushroom-Forming Fungi Provides Insights into the Origins of Lignocellulose Decay Capabilities.</title>
        <authorList>
            <person name="Nagy L.G."/>
            <person name="Riley R."/>
            <person name="Tritt A."/>
            <person name="Adam C."/>
            <person name="Daum C."/>
            <person name="Floudas D."/>
            <person name="Sun H."/>
            <person name="Yadav J.S."/>
            <person name="Pangilinan J."/>
            <person name="Larsson K.H."/>
            <person name="Matsuura K."/>
            <person name="Barry K."/>
            <person name="Labutti K."/>
            <person name="Kuo R."/>
            <person name="Ohm R.A."/>
            <person name="Bhattacharya S.S."/>
            <person name="Shirouzu T."/>
            <person name="Yoshinaga Y."/>
            <person name="Martin F.M."/>
            <person name="Grigoriev I.V."/>
            <person name="Hibbett D.S."/>
        </authorList>
    </citation>
    <scope>NUCLEOTIDE SEQUENCE [LARGE SCALE GENOMIC DNA]</scope>
    <source>
        <strain evidence="2 3">HHB12733</strain>
    </source>
</reference>
<dbReference type="InterPro" id="IPR001810">
    <property type="entry name" value="F-box_dom"/>
</dbReference>
<sequence>MSTLSEQELATHFRSMKEGGLDGPLDLAPWQTSYSSPRDECTPCPSVDILADHLSHTISTLEAIRNTTPVTAGVFPRLSAISNASTEFTQVEHDYQTALHQLRSHAFLATAPTAPVTRLPEHVLALIFSYVKSALRHTSSSLYDIDDYDTDERPSQISCASVCQRWRNVAHQEPSLWNHIIYDAGLSSDALSTWLRRSGSSASVDLTLVGLPGNWRSWEQQLRFLNNISGRLRTVVLVGHCRFLHYMAQHWLTPASGLKELGFEHTKGRCRYKTPTKGTYARAPTSDAFPVLREFKVSNAHPPLSLLSAVDYVQISNNLRELTLEFRRTSSDSDAILKLLRSCPNLHVLVMSDVCFCTKVDVQDTADSIGSPITLAILKKLSVSQSHAVCWRWLNLLDVPSLQRVVMYPRGWEQWLAQWRPAPPAPIPQPPKPVHPLSLMGFTRRR</sequence>
<organism evidence="2 3">
    <name type="scientific">Calocera cornea HHB12733</name>
    <dbReference type="NCBI Taxonomy" id="1353952"/>
    <lineage>
        <taxon>Eukaryota</taxon>
        <taxon>Fungi</taxon>
        <taxon>Dikarya</taxon>
        <taxon>Basidiomycota</taxon>
        <taxon>Agaricomycotina</taxon>
        <taxon>Dacrymycetes</taxon>
        <taxon>Dacrymycetales</taxon>
        <taxon>Dacrymycetaceae</taxon>
        <taxon>Calocera</taxon>
    </lineage>
</organism>
<dbReference type="EMBL" id="KV424001">
    <property type="protein sequence ID" value="KZT55068.1"/>
    <property type="molecule type" value="Genomic_DNA"/>
</dbReference>
<dbReference type="InterPro" id="IPR032675">
    <property type="entry name" value="LRR_dom_sf"/>
</dbReference>
<dbReference type="SUPFAM" id="SSF81383">
    <property type="entry name" value="F-box domain"/>
    <property type="match status" value="1"/>
</dbReference>
<dbReference type="InterPro" id="IPR036047">
    <property type="entry name" value="F-box-like_dom_sf"/>
</dbReference>